<keyword evidence="3" id="KW-1185">Reference proteome</keyword>
<dbReference type="GO" id="GO:0016740">
    <property type="term" value="F:transferase activity"/>
    <property type="evidence" value="ECO:0007669"/>
    <property type="project" value="UniProtKB-KW"/>
</dbReference>
<evidence type="ECO:0000256" key="1">
    <source>
        <dbReference type="SAM" id="MobiDB-lite"/>
    </source>
</evidence>
<reference evidence="2 3" key="1">
    <citation type="journal article" date="2019" name="Nat. Plants">
        <title>Stout camphor tree genome fills gaps in understanding of flowering plant genome evolution.</title>
        <authorList>
            <person name="Chaw S.M."/>
            <person name="Liu Y.C."/>
            <person name="Wu Y.W."/>
            <person name="Wang H.Y."/>
            <person name="Lin C.I."/>
            <person name="Wu C.S."/>
            <person name="Ke H.M."/>
            <person name="Chang L.Y."/>
            <person name="Hsu C.Y."/>
            <person name="Yang H.T."/>
            <person name="Sudianto E."/>
            <person name="Hsu M.H."/>
            <person name="Wu K.P."/>
            <person name="Wang L.N."/>
            <person name="Leebens-Mack J.H."/>
            <person name="Tsai I.J."/>
        </authorList>
    </citation>
    <scope>NUCLEOTIDE SEQUENCE [LARGE SCALE GENOMIC DNA]</scope>
    <source>
        <strain evidence="3">cv. Chaw 1501</strain>
        <tissue evidence="2">Young leaves</tissue>
    </source>
</reference>
<dbReference type="OrthoDB" id="5835829at2759"/>
<proteinExistence type="predicted"/>
<dbReference type="AlphaFoldDB" id="A0A443NBZ0"/>
<protein>
    <submittedName>
        <fullName evidence="2">UDP-glycosyltransferase 87A1-like protein</fullName>
    </submittedName>
</protein>
<name>A0A443NBZ0_9MAGN</name>
<dbReference type="Proteomes" id="UP000283530">
    <property type="component" value="Unassembled WGS sequence"/>
</dbReference>
<dbReference type="Gene3D" id="3.40.50.2000">
    <property type="entry name" value="Glycogen Phosphorylase B"/>
    <property type="match status" value="1"/>
</dbReference>
<feature type="compositionally biased region" description="Low complexity" evidence="1">
    <location>
        <begin position="35"/>
        <end position="58"/>
    </location>
</feature>
<dbReference type="SUPFAM" id="SSF53756">
    <property type="entry name" value="UDP-Glycosyltransferase/glycogen phosphorylase"/>
    <property type="match status" value="1"/>
</dbReference>
<evidence type="ECO:0000313" key="3">
    <source>
        <dbReference type="Proteomes" id="UP000283530"/>
    </source>
</evidence>
<feature type="region of interest" description="Disordered" evidence="1">
    <location>
        <begin position="1"/>
        <end position="105"/>
    </location>
</feature>
<keyword evidence="2" id="KW-0808">Transferase</keyword>
<sequence>MDKLLRQAWASMPSGEPRPTPDAAQSSSMAPPSRPSTSHPSPSTPVDTSVSTSSAPPSRLASADTQTALEATTGCARHTRVSSEGRSPRYVDSARPVLDERGGSVDMDTTSAVHVVALPGPGRGHINPMMNLCKLLASSDDSLLITFAVTEEWLGFIGWAPTPPNIRLRSIPNIILSELVRTANLAGFVEQCI</sequence>
<evidence type="ECO:0000313" key="2">
    <source>
        <dbReference type="EMBL" id="RWR76050.1"/>
    </source>
</evidence>
<comment type="caution">
    <text evidence="2">The sequence shown here is derived from an EMBL/GenBank/DDBJ whole genome shotgun (WGS) entry which is preliminary data.</text>
</comment>
<organism evidence="2 3">
    <name type="scientific">Cinnamomum micranthum f. kanehirae</name>
    <dbReference type="NCBI Taxonomy" id="337451"/>
    <lineage>
        <taxon>Eukaryota</taxon>
        <taxon>Viridiplantae</taxon>
        <taxon>Streptophyta</taxon>
        <taxon>Embryophyta</taxon>
        <taxon>Tracheophyta</taxon>
        <taxon>Spermatophyta</taxon>
        <taxon>Magnoliopsida</taxon>
        <taxon>Magnoliidae</taxon>
        <taxon>Laurales</taxon>
        <taxon>Lauraceae</taxon>
        <taxon>Cinnamomum</taxon>
    </lineage>
</organism>
<gene>
    <name evidence="2" type="ORF">CKAN_00446200</name>
</gene>
<accession>A0A443NBZ0</accession>
<dbReference type="EMBL" id="QPKB01000002">
    <property type="protein sequence ID" value="RWR76050.1"/>
    <property type="molecule type" value="Genomic_DNA"/>
</dbReference>